<evidence type="ECO:0000256" key="7">
    <source>
        <dbReference type="ARBA" id="ARBA00022679"/>
    </source>
</evidence>
<evidence type="ECO:0000313" key="20">
    <source>
        <dbReference type="EMBL" id="EGB03935.1"/>
    </source>
</evidence>
<dbReference type="RefSeq" id="XP_009041360.1">
    <property type="nucleotide sequence ID" value="XM_009043112.1"/>
</dbReference>
<dbReference type="InParanoid" id="F0YLP3"/>
<dbReference type="CDD" id="cd00609">
    <property type="entry name" value="AAT_like"/>
    <property type="match status" value="1"/>
</dbReference>
<dbReference type="FunFam" id="3.40.640.10:FF:000236">
    <property type="entry name" value="Alanine aminotransferase 2"/>
    <property type="match status" value="1"/>
</dbReference>
<dbReference type="eggNOG" id="KOG0258">
    <property type="taxonomic scope" value="Eukaryota"/>
</dbReference>
<dbReference type="EMBL" id="GL833158">
    <property type="protein sequence ID" value="EGB03935.1"/>
    <property type="molecule type" value="Genomic_DNA"/>
</dbReference>
<dbReference type="Gene3D" id="3.90.1150.10">
    <property type="entry name" value="Aspartate Aminotransferase, domain 1"/>
    <property type="match status" value="1"/>
</dbReference>
<evidence type="ECO:0000313" key="21">
    <source>
        <dbReference type="Proteomes" id="UP000002729"/>
    </source>
</evidence>
<dbReference type="InterPro" id="IPR015421">
    <property type="entry name" value="PyrdxlP-dep_Trfase_major"/>
</dbReference>
<feature type="compositionally biased region" description="Basic and acidic residues" evidence="17">
    <location>
        <begin position="616"/>
        <end position="646"/>
    </location>
</feature>
<feature type="compositionally biased region" description="Basic and acidic residues" evidence="17">
    <location>
        <begin position="760"/>
        <end position="775"/>
    </location>
</feature>
<dbReference type="InterPro" id="IPR018247">
    <property type="entry name" value="EF_Hand_1_Ca_BS"/>
</dbReference>
<dbReference type="SUPFAM" id="SSF53383">
    <property type="entry name" value="PLP-dependent transferases"/>
    <property type="match status" value="1"/>
</dbReference>
<sequence length="1156" mass="125976">MFGLRRVLLQSSRRTAAIRCASAVPSEYHAPGSHSADQSRRAAWRSYLASGRGSCKLFEVIDVNRSGTISALEVQGFVESVGGETSGVNATAWHALELMSEDHELTLEEFRKWLVAATKFAPETDAIVLQSSKAVEEGATKGAYAINASNMSQALRKMQYAVRGEVVMKADALEQEGREQRKEILYTNVGNPHSVGQKPLTFFRQVLALCDLPAEHGVDHPNASAMFPADAIARARDMRAAIGDAGTGSYTNSQGIAQFRGDVARYPIYSALVALLGGRQVGYELDEDAGWEVHVETLETQLASARADGLTVKALALINPGNPTGQVMSREALEGVAHFCKRHNIVLLSDEVYQRNVYADDKEFVSMKKVAVESCPDLELVSFHSTSKGFIGECGRRGGFMELYNVDPYVHSQIYKLASSGLCSGVAGQIMTSLMVNPPAEGDASFESHAAEESAIFESLKRRAASRGRDDFRETRRATLMVDGLNSIPGVSCQPAEGAMYAFPSVELPPKAIAHALATGTSPDNLYALSLLEQTGICVVPASGFGQAEGRAGFRTTFLPSEEALGAAVEKRPVGAGPPPDDGPPRRPQRDARLAPRRRGARRRPRGVGHAGAVDEVVRAGPERRRGDAAAERVDVVRRDAERRGEGAALQHGRAQQAELEGRPRRVARLPQLVARAEDQARVARDDERRELPGQLAARREGHGERRDERLVGHGVQELADDGRLVVVLRYIPVEPVREGEARGGGDGPVVVALPDEPADAGRRRDAQRRQRVGDRVPAGTSKEGPSKVSRPTVRVLQRSDGCLRGPSEALAAAAVVARGAEGGPVDRPPLVCTAERTGWFRDAFGVPFCDGSCFVYVSTCSNPRVRWETDFARARDLDAVARTLYRDHDVLLYVKTDFSESARATTADERAPTTRPRCRTRPCDSFWLADGFGVVFGAREALFSPTRKRCRRAHGFQPFRFPRAPDMLHRQRGAKVVARTRSRALCASSGVPGVAGASIVSYRNPIVALRKRFRVLASVGVLAAFAVVSAFRRSSRTRGRGVETVPEGVLAVQSARGVYGADRGNKTALYDATSGSERWDRHDLSIYSSRARPPRARAPAIRWKKVVRPTRWVYAPRVTALPRSNRRGTAAVSARRRRRQRLKQAKRQCTAAAIR</sequence>
<keyword evidence="7" id="KW-0808">Transferase</keyword>
<dbReference type="InterPro" id="IPR002048">
    <property type="entry name" value="EF_hand_dom"/>
</dbReference>
<evidence type="ECO:0000256" key="17">
    <source>
        <dbReference type="SAM" id="MobiDB-lite"/>
    </source>
</evidence>
<dbReference type="GO" id="GO:0042853">
    <property type="term" value="P:L-alanine catabolic process"/>
    <property type="evidence" value="ECO:0007669"/>
    <property type="project" value="UniProtKB-UniPathway"/>
</dbReference>
<dbReference type="GeneID" id="20226339"/>
<evidence type="ECO:0000256" key="10">
    <source>
        <dbReference type="ARBA" id="ARBA00022990"/>
    </source>
</evidence>
<dbReference type="InterPro" id="IPR011992">
    <property type="entry name" value="EF-hand-dom_pair"/>
</dbReference>
<comment type="subcellular location">
    <subcellularLocation>
        <location evidence="2">Cytoplasm</location>
    </subcellularLocation>
</comment>
<keyword evidence="18" id="KW-1133">Transmembrane helix</keyword>
<keyword evidence="6" id="KW-0032">Aminotransferase</keyword>
<protein>
    <recommendedName>
        <fullName evidence="13">Alanine aminotransferase 1</fullName>
    </recommendedName>
    <alternativeName>
        <fullName evidence="15">Glutamate pyruvate transaminase 1</fullName>
    </alternativeName>
    <alternativeName>
        <fullName evidence="14">Glutamic--alanine transaminase 1</fullName>
    </alternativeName>
    <alternativeName>
        <fullName evidence="16">Glutamic--pyruvic transaminase 1</fullName>
    </alternativeName>
</protein>
<evidence type="ECO:0000256" key="1">
    <source>
        <dbReference type="ARBA" id="ARBA00001933"/>
    </source>
</evidence>
<feature type="region of interest" description="Disordered" evidence="17">
    <location>
        <begin position="569"/>
        <end position="664"/>
    </location>
</feature>
<evidence type="ECO:0000256" key="6">
    <source>
        <dbReference type="ARBA" id="ARBA00022576"/>
    </source>
</evidence>
<evidence type="ECO:0000256" key="2">
    <source>
        <dbReference type="ARBA" id="ARBA00004496"/>
    </source>
</evidence>
<organism evidence="21">
    <name type="scientific">Aureococcus anophagefferens</name>
    <name type="common">Harmful bloom alga</name>
    <dbReference type="NCBI Taxonomy" id="44056"/>
    <lineage>
        <taxon>Eukaryota</taxon>
        <taxon>Sar</taxon>
        <taxon>Stramenopiles</taxon>
        <taxon>Ochrophyta</taxon>
        <taxon>Pelagophyceae</taxon>
        <taxon>Pelagomonadales</taxon>
        <taxon>Pelagomonadaceae</taxon>
        <taxon>Aureococcus</taxon>
    </lineage>
</organism>
<dbReference type="Pfam" id="PF00155">
    <property type="entry name" value="Aminotran_1_2"/>
    <property type="match status" value="1"/>
</dbReference>
<dbReference type="InterPro" id="IPR015422">
    <property type="entry name" value="PyrdxlP-dep_Trfase_small"/>
</dbReference>
<dbReference type="GO" id="GO:0005737">
    <property type="term" value="C:cytoplasm"/>
    <property type="evidence" value="ECO:0007669"/>
    <property type="project" value="UniProtKB-SubCell"/>
</dbReference>
<dbReference type="PANTHER" id="PTHR11751:SF29">
    <property type="entry name" value="ALANINE TRANSAMINASE"/>
    <property type="match status" value="1"/>
</dbReference>
<feature type="compositionally biased region" description="Basic residues" evidence="17">
    <location>
        <begin position="595"/>
        <end position="607"/>
    </location>
</feature>
<dbReference type="FunFam" id="1.10.287.1970:FF:000001">
    <property type="entry name" value="Alanine aminotransferase 2"/>
    <property type="match status" value="1"/>
</dbReference>
<keyword evidence="9" id="KW-0663">Pyridoxal phosphate</keyword>
<evidence type="ECO:0000256" key="5">
    <source>
        <dbReference type="ARBA" id="ARBA00022553"/>
    </source>
</evidence>
<dbReference type="SUPFAM" id="SSF47473">
    <property type="entry name" value="EF-hand"/>
    <property type="match status" value="1"/>
</dbReference>
<comment type="function">
    <text evidence="12">Catalyzes the reversible transamination between alanine and 2-oxoglutarate to form pyruvate and glutamate. Participates in cellular nitrogen metabolism and also in liver gluconeogenesis starting with precursors transported from skeletal muscles.</text>
</comment>
<evidence type="ECO:0000256" key="15">
    <source>
        <dbReference type="ARBA" id="ARBA00080231"/>
    </source>
</evidence>
<dbReference type="GO" id="GO:0004021">
    <property type="term" value="F:L-alanine:2-oxoglutarate aminotransferase activity"/>
    <property type="evidence" value="ECO:0007669"/>
    <property type="project" value="TreeGrafter"/>
</dbReference>
<dbReference type="InterPro" id="IPR004839">
    <property type="entry name" value="Aminotransferase_I/II_large"/>
</dbReference>
<keyword evidence="18" id="KW-0472">Membrane</keyword>
<dbReference type="Gene3D" id="1.10.287.1970">
    <property type="match status" value="1"/>
</dbReference>
<keyword evidence="5" id="KW-0597">Phosphoprotein</keyword>
<dbReference type="OrthoDB" id="1732682at2759"/>
<feature type="compositionally biased region" description="Basic and acidic residues" evidence="17">
    <location>
        <begin position="583"/>
        <end position="594"/>
    </location>
</feature>
<evidence type="ECO:0000256" key="11">
    <source>
        <dbReference type="ARBA" id="ARBA00025785"/>
    </source>
</evidence>
<dbReference type="GO" id="GO:0005509">
    <property type="term" value="F:calcium ion binding"/>
    <property type="evidence" value="ECO:0007669"/>
    <property type="project" value="InterPro"/>
</dbReference>
<evidence type="ECO:0000256" key="18">
    <source>
        <dbReference type="SAM" id="Phobius"/>
    </source>
</evidence>
<evidence type="ECO:0000256" key="13">
    <source>
        <dbReference type="ARBA" id="ARBA00074120"/>
    </source>
</evidence>
<evidence type="ECO:0000259" key="19">
    <source>
        <dbReference type="PROSITE" id="PS50222"/>
    </source>
</evidence>
<gene>
    <name evidence="20" type="ORF">AURANDRAFT_67623</name>
</gene>
<keyword evidence="4" id="KW-0963">Cytoplasm</keyword>
<evidence type="ECO:0000256" key="3">
    <source>
        <dbReference type="ARBA" id="ARBA00011738"/>
    </source>
</evidence>
<keyword evidence="10" id="KW-0007">Acetylation</keyword>
<comment type="cofactor">
    <cofactor evidence="1">
        <name>pyridoxal 5'-phosphate</name>
        <dbReference type="ChEBI" id="CHEBI:597326"/>
    </cofactor>
</comment>
<feature type="region of interest" description="Disordered" evidence="17">
    <location>
        <begin position="1125"/>
        <end position="1156"/>
    </location>
</feature>
<feature type="transmembrane region" description="Helical" evidence="18">
    <location>
        <begin position="1014"/>
        <end position="1032"/>
    </location>
</feature>
<evidence type="ECO:0000256" key="4">
    <source>
        <dbReference type="ARBA" id="ARBA00022490"/>
    </source>
</evidence>
<evidence type="ECO:0000256" key="16">
    <source>
        <dbReference type="ARBA" id="ARBA00082842"/>
    </source>
</evidence>
<dbReference type="PROSITE" id="PS00018">
    <property type="entry name" value="EF_HAND_1"/>
    <property type="match status" value="1"/>
</dbReference>
<dbReference type="PANTHER" id="PTHR11751">
    <property type="entry name" value="ALANINE AMINOTRANSFERASE"/>
    <property type="match status" value="1"/>
</dbReference>
<evidence type="ECO:0000256" key="8">
    <source>
        <dbReference type="ARBA" id="ARBA00022837"/>
    </source>
</evidence>
<dbReference type="PROSITE" id="PS50222">
    <property type="entry name" value="EF_HAND_2"/>
    <property type="match status" value="1"/>
</dbReference>
<comment type="subunit">
    <text evidence="3">Homodimer.</text>
</comment>
<dbReference type="InterPro" id="IPR015424">
    <property type="entry name" value="PyrdxlP-dep_Trfase"/>
</dbReference>
<keyword evidence="18" id="KW-0812">Transmembrane</keyword>
<dbReference type="InterPro" id="IPR045088">
    <property type="entry name" value="ALAT1/2-like"/>
</dbReference>
<dbReference type="UniPathway" id="UPA00528">
    <property type="reaction ID" value="UER00586"/>
</dbReference>
<feature type="region of interest" description="Disordered" evidence="17">
    <location>
        <begin position="739"/>
        <end position="793"/>
    </location>
</feature>
<accession>F0YLP3</accession>
<dbReference type="AlphaFoldDB" id="F0YLP3"/>
<name>F0YLP3_AURAN</name>
<dbReference type="Gene3D" id="3.40.640.10">
    <property type="entry name" value="Type I PLP-dependent aspartate aminotransferase-like (Major domain)"/>
    <property type="match status" value="1"/>
</dbReference>
<comment type="similarity">
    <text evidence="11">Belongs to the class-I pyridoxal-phosphate-dependent aminotransferase family. Alanine aminotransferase subfamily.</text>
</comment>
<feature type="compositionally biased region" description="Basic residues" evidence="17">
    <location>
        <begin position="1135"/>
        <end position="1147"/>
    </location>
</feature>
<dbReference type="Proteomes" id="UP000002729">
    <property type="component" value="Unassembled WGS sequence"/>
</dbReference>
<feature type="domain" description="EF-hand" evidence="19">
    <location>
        <begin position="56"/>
        <end position="84"/>
    </location>
</feature>
<evidence type="ECO:0000256" key="14">
    <source>
        <dbReference type="ARBA" id="ARBA00076222"/>
    </source>
</evidence>
<dbReference type="KEGG" id="aaf:AURANDRAFT_67623"/>
<reference evidence="20 21" key="1">
    <citation type="journal article" date="2011" name="Proc. Natl. Acad. Sci. U.S.A.">
        <title>Niche of harmful alga Aureococcus anophagefferens revealed through ecogenomics.</title>
        <authorList>
            <person name="Gobler C.J."/>
            <person name="Berry D.L."/>
            <person name="Dyhrman S.T."/>
            <person name="Wilhelm S.W."/>
            <person name="Salamov A."/>
            <person name="Lobanov A.V."/>
            <person name="Zhang Y."/>
            <person name="Collier J.L."/>
            <person name="Wurch L.L."/>
            <person name="Kustka A.B."/>
            <person name="Dill B.D."/>
            <person name="Shah M."/>
            <person name="VerBerkmoes N.C."/>
            <person name="Kuo A."/>
            <person name="Terry A."/>
            <person name="Pangilinan J."/>
            <person name="Lindquist E.A."/>
            <person name="Lucas S."/>
            <person name="Paulsen I.T."/>
            <person name="Hattenrath-Lehmann T.K."/>
            <person name="Talmage S.C."/>
            <person name="Walker E.A."/>
            <person name="Koch F."/>
            <person name="Burson A.M."/>
            <person name="Marcoval M.A."/>
            <person name="Tang Y.Z."/>
            <person name="Lecleir G.R."/>
            <person name="Coyne K.J."/>
            <person name="Berg G.M."/>
            <person name="Bertrand E.M."/>
            <person name="Saito M.A."/>
            <person name="Gladyshev V.N."/>
            <person name="Grigoriev I.V."/>
        </authorList>
    </citation>
    <scope>NUCLEOTIDE SEQUENCE [LARGE SCALE GENOMIC DNA]</scope>
    <source>
        <strain evidence="21">CCMP 1984</strain>
    </source>
</reference>
<keyword evidence="8" id="KW-0106">Calcium</keyword>
<evidence type="ECO:0000256" key="9">
    <source>
        <dbReference type="ARBA" id="ARBA00022898"/>
    </source>
</evidence>
<feature type="region of interest" description="Disordered" evidence="17">
    <location>
        <begin position="680"/>
        <end position="707"/>
    </location>
</feature>
<keyword evidence="21" id="KW-1185">Reference proteome</keyword>
<dbReference type="GO" id="GO:0030170">
    <property type="term" value="F:pyridoxal phosphate binding"/>
    <property type="evidence" value="ECO:0007669"/>
    <property type="project" value="InterPro"/>
</dbReference>
<proteinExistence type="inferred from homology"/>
<evidence type="ECO:0000256" key="12">
    <source>
        <dbReference type="ARBA" id="ARBA00059280"/>
    </source>
</evidence>